<dbReference type="InterPro" id="IPR058625">
    <property type="entry name" value="MdtA-like_BSH"/>
</dbReference>
<dbReference type="Pfam" id="PF25954">
    <property type="entry name" value="Beta-barrel_RND_2"/>
    <property type="match status" value="1"/>
</dbReference>
<keyword evidence="3 8" id="KW-0812">Transmembrane</keyword>
<feature type="compositionally biased region" description="Pro residues" evidence="7">
    <location>
        <begin position="34"/>
        <end position="44"/>
    </location>
</feature>
<comment type="similarity">
    <text evidence="2">Belongs to the membrane fusion protein (MFP) (TC 8.A.1) family.</text>
</comment>
<protein>
    <submittedName>
        <fullName evidence="11">HlyD family secretion protein</fullName>
    </submittedName>
</protein>
<evidence type="ECO:0000256" key="3">
    <source>
        <dbReference type="ARBA" id="ARBA00022692"/>
    </source>
</evidence>
<evidence type="ECO:0000256" key="4">
    <source>
        <dbReference type="ARBA" id="ARBA00022989"/>
    </source>
</evidence>
<dbReference type="SUPFAM" id="SSF111369">
    <property type="entry name" value="HlyD-like secretion proteins"/>
    <property type="match status" value="2"/>
</dbReference>
<evidence type="ECO:0000256" key="7">
    <source>
        <dbReference type="SAM" id="MobiDB-lite"/>
    </source>
</evidence>
<feature type="region of interest" description="Disordered" evidence="7">
    <location>
        <begin position="267"/>
        <end position="290"/>
    </location>
</feature>
<comment type="subcellular location">
    <subcellularLocation>
        <location evidence="1">Membrane</location>
        <topology evidence="1">Single-pass membrane protein</topology>
    </subcellularLocation>
</comment>
<feature type="region of interest" description="Disordered" evidence="7">
    <location>
        <begin position="1"/>
        <end position="47"/>
    </location>
</feature>
<feature type="compositionally biased region" description="Polar residues" evidence="7">
    <location>
        <begin position="272"/>
        <end position="290"/>
    </location>
</feature>
<dbReference type="Gene3D" id="2.40.30.170">
    <property type="match status" value="1"/>
</dbReference>
<keyword evidence="5 8" id="KW-0472">Membrane</keyword>
<dbReference type="PRINTS" id="PR01490">
    <property type="entry name" value="RTXTOXIND"/>
</dbReference>
<accession>A0ABW7CCX1</accession>
<evidence type="ECO:0000256" key="5">
    <source>
        <dbReference type="ARBA" id="ARBA00023136"/>
    </source>
</evidence>
<evidence type="ECO:0000313" key="11">
    <source>
        <dbReference type="EMBL" id="MFG3818989.1"/>
    </source>
</evidence>
<comment type="caution">
    <text evidence="11">The sequence shown here is derived from an EMBL/GenBank/DDBJ whole genome shotgun (WGS) entry which is preliminary data.</text>
</comment>
<reference evidence="12" key="1">
    <citation type="journal article" date="2024" name="Algal Res.">
        <title>Biochemical, toxicological and genomic investigation of a high-biomass producing Limnothrix strain isolated from Italian shallow drinking water reservoir.</title>
        <authorList>
            <person name="Simonazzi M."/>
            <person name="Shishido T.K."/>
            <person name="Delbaje E."/>
            <person name="Wahlsten M."/>
            <person name="Fewer D.P."/>
            <person name="Sivonen K."/>
            <person name="Pezzolesi L."/>
            <person name="Pistocchi R."/>
        </authorList>
    </citation>
    <scope>NUCLEOTIDE SEQUENCE [LARGE SCALE GENOMIC DNA]</scope>
    <source>
        <strain evidence="12">LRLZ20PSL1</strain>
    </source>
</reference>
<proteinExistence type="inferred from homology"/>
<dbReference type="PANTHER" id="PTHR30386">
    <property type="entry name" value="MEMBRANE FUSION SUBUNIT OF EMRAB-TOLC MULTIDRUG EFFLUX PUMP"/>
    <property type="match status" value="1"/>
</dbReference>
<evidence type="ECO:0000259" key="10">
    <source>
        <dbReference type="Pfam" id="PF25954"/>
    </source>
</evidence>
<evidence type="ECO:0000256" key="6">
    <source>
        <dbReference type="SAM" id="Coils"/>
    </source>
</evidence>
<dbReference type="Pfam" id="PF25917">
    <property type="entry name" value="BSH_RND"/>
    <property type="match status" value="1"/>
</dbReference>
<dbReference type="InterPro" id="IPR058792">
    <property type="entry name" value="Beta-barrel_RND_2"/>
</dbReference>
<evidence type="ECO:0000256" key="1">
    <source>
        <dbReference type="ARBA" id="ARBA00004167"/>
    </source>
</evidence>
<name>A0ABW7CCX1_9CYAN</name>
<feature type="domain" description="Multidrug resistance protein MdtA-like barrel-sandwich hybrid" evidence="9">
    <location>
        <begin position="95"/>
        <end position="352"/>
    </location>
</feature>
<dbReference type="InterPro" id="IPR050739">
    <property type="entry name" value="MFP"/>
</dbReference>
<keyword evidence="12" id="KW-1185">Reference proteome</keyword>
<evidence type="ECO:0000256" key="8">
    <source>
        <dbReference type="SAM" id="Phobius"/>
    </source>
</evidence>
<keyword evidence="4 8" id="KW-1133">Transmembrane helix</keyword>
<dbReference type="Gene3D" id="2.40.50.100">
    <property type="match status" value="1"/>
</dbReference>
<dbReference type="EMBL" id="JAZAQF010000086">
    <property type="protein sequence ID" value="MFG3818989.1"/>
    <property type="molecule type" value="Genomic_DNA"/>
</dbReference>
<feature type="domain" description="CusB-like beta-barrel" evidence="10">
    <location>
        <begin position="355"/>
        <end position="398"/>
    </location>
</feature>
<keyword evidence="6" id="KW-0175">Coiled coil</keyword>
<sequence length="453" mass="47808">MKPQLMNETDRNGSEPPVTTLEPIAASPSDRPIAPIPEPTPEPAPQKRHPIGLAIVLVLVAAGAIAGGRWAWQFWQYASTHEETDNAQVAGHLYQVASRVPGTVTAVAIEENQHVTAGSVLVRLDPTDYQVKVQQSQAALVAAQQDARAAQSSIALAGANTAAQLTTASGDLNDATAAIANAEAALNEATAGVPVARANLAQAQAALTKAKADYDRYNALYQDGAIAAQQRDAAKAAYDVALAQTAAARQQVQQAIARVAQARQGVDRAKATRQSRQGDLQQARATGNQTQVNRDRYAAATAQIARQAADLRAAQLQLSYTTIAAPVSGRIGRKAVEVGAQVQAGQPLIAIVGDQLWIEANFKETQVQRMHPGEAVEIRLDAFPDRPFRGHVESLAPASGAQFALLPPDNATGNFTKVVQRIPVRIAIDPDSLRGYEAQVTPGMSANVSVAVR</sequence>
<evidence type="ECO:0000259" key="9">
    <source>
        <dbReference type="Pfam" id="PF25917"/>
    </source>
</evidence>
<feature type="transmembrane region" description="Helical" evidence="8">
    <location>
        <begin position="51"/>
        <end position="72"/>
    </location>
</feature>
<feature type="coiled-coil region" evidence="6">
    <location>
        <begin position="172"/>
        <end position="220"/>
    </location>
</feature>
<dbReference type="Proteomes" id="UP001604335">
    <property type="component" value="Unassembled WGS sequence"/>
</dbReference>
<dbReference type="Gene3D" id="1.10.287.470">
    <property type="entry name" value="Helix hairpin bin"/>
    <property type="match status" value="2"/>
</dbReference>
<organism evidence="11 12">
    <name type="scientific">Limnothrix redekei LRLZ20PSL1</name>
    <dbReference type="NCBI Taxonomy" id="3112953"/>
    <lineage>
        <taxon>Bacteria</taxon>
        <taxon>Bacillati</taxon>
        <taxon>Cyanobacteriota</taxon>
        <taxon>Cyanophyceae</taxon>
        <taxon>Pseudanabaenales</taxon>
        <taxon>Pseudanabaenaceae</taxon>
        <taxon>Limnothrix</taxon>
    </lineage>
</organism>
<evidence type="ECO:0000313" key="12">
    <source>
        <dbReference type="Proteomes" id="UP001604335"/>
    </source>
</evidence>
<evidence type="ECO:0000256" key="2">
    <source>
        <dbReference type="ARBA" id="ARBA00009477"/>
    </source>
</evidence>
<gene>
    <name evidence="11" type="ORF">VPK24_15205</name>
</gene>
<dbReference type="PANTHER" id="PTHR30386:SF26">
    <property type="entry name" value="TRANSPORT PROTEIN COMB"/>
    <property type="match status" value="1"/>
</dbReference>